<keyword evidence="3" id="KW-1185">Reference proteome</keyword>
<gene>
    <name evidence="2" type="ORF">CFP56_001892</name>
</gene>
<sequence length="170" mass="19197">MEQQQQLLHFCDSKHPLVYRPDYRGGATCCGCQESVYGPSYYCNRFGCLDYRHHKSCAKLPLGLHYPLHPLHPLILFYKKTVSTSSAKFSRTNKHQTTTTKLHQKHKCNIQGQGGVDWWWLVALGVVCYCASLPLLLLLPTPQSAFCLKLDGMSKALGNLKLQATFIPNS</sequence>
<feature type="transmembrane region" description="Helical" evidence="1">
    <location>
        <begin position="118"/>
        <end position="139"/>
    </location>
</feature>
<reference evidence="2 3" key="1">
    <citation type="journal article" date="2018" name="Sci. Data">
        <title>The draft genome sequence of cork oak.</title>
        <authorList>
            <person name="Ramos A.M."/>
            <person name="Usie A."/>
            <person name="Barbosa P."/>
            <person name="Barros P.M."/>
            <person name="Capote T."/>
            <person name="Chaves I."/>
            <person name="Simoes F."/>
            <person name="Abreu I."/>
            <person name="Carrasquinho I."/>
            <person name="Faro C."/>
            <person name="Guimaraes J.B."/>
            <person name="Mendonca D."/>
            <person name="Nobrega F."/>
            <person name="Rodrigues L."/>
            <person name="Saibo N.J.M."/>
            <person name="Varela M.C."/>
            <person name="Egas C."/>
            <person name="Matos J."/>
            <person name="Miguel C.M."/>
            <person name="Oliveira M.M."/>
            <person name="Ricardo C.P."/>
            <person name="Goncalves S."/>
        </authorList>
    </citation>
    <scope>NUCLEOTIDE SEQUENCE [LARGE SCALE GENOMIC DNA]</scope>
    <source>
        <strain evidence="3">cv. HL8</strain>
    </source>
</reference>
<accession>A0AAW0ILC0</accession>
<evidence type="ECO:0000313" key="2">
    <source>
        <dbReference type="EMBL" id="KAK7815182.1"/>
    </source>
</evidence>
<evidence type="ECO:0000256" key="1">
    <source>
        <dbReference type="SAM" id="Phobius"/>
    </source>
</evidence>
<dbReference type="AlphaFoldDB" id="A0AAW0ILC0"/>
<comment type="caution">
    <text evidence="2">The sequence shown here is derived from an EMBL/GenBank/DDBJ whole genome shotgun (WGS) entry which is preliminary data.</text>
</comment>
<protein>
    <recommendedName>
        <fullName evidence="4">DC1 domain-containing protein</fullName>
    </recommendedName>
</protein>
<proteinExistence type="predicted"/>
<keyword evidence="1" id="KW-1133">Transmembrane helix</keyword>
<keyword evidence="1" id="KW-0812">Transmembrane</keyword>
<evidence type="ECO:0008006" key="4">
    <source>
        <dbReference type="Google" id="ProtNLM"/>
    </source>
</evidence>
<name>A0AAW0ILC0_QUESU</name>
<evidence type="ECO:0000313" key="3">
    <source>
        <dbReference type="Proteomes" id="UP000237347"/>
    </source>
</evidence>
<keyword evidence="1" id="KW-0472">Membrane</keyword>
<dbReference type="Proteomes" id="UP000237347">
    <property type="component" value="Unassembled WGS sequence"/>
</dbReference>
<organism evidence="2 3">
    <name type="scientific">Quercus suber</name>
    <name type="common">Cork oak</name>
    <dbReference type="NCBI Taxonomy" id="58331"/>
    <lineage>
        <taxon>Eukaryota</taxon>
        <taxon>Viridiplantae</taxon>
        <taxon>Streptophyta</taxon>
        <taxon>Embryophyta</taxon>
        <taxon>Tracheophyta</taxon>
        <taxon>Spermatophyta</taxon>
        <taxon>Magnoliopsida</taxon>
        <taxon>eudicotyledons</taxon>
        <taxon>Gunneridae</taxon>
        <taxon>Pentapetalae</taxon>
        <taxon>rosids</taxon>
        <taxon>fabids</taxon>
        <taxon>Fagales</taxon>
        <taxon>Fagaceae</taxon>
        <taxon>Quercus</taxon>
    </lineage>
</organism>
<dbReference type="EMBL" id="PKMF04001024">
    <property type="protein sequence ID" value="KAK7815182.1"/>
    <property type="molecule type" value="Genomic_DNA"/>
</dbReference>